<organism evidence="2 3">
    <name type="scientific">Pseudomonas brassicacearum (strain NFM421)</name>
    <dbReference type="NCBI Taxonomy" id="994484"/>
    <lineage>
        <taxon>Bacteria</taxon>
        <taxon>Pseudomonadati</taxon>
        <taxon>Pseudomonadota</taxon>
        <taxon>Gammaproteobacteria</taxon>
        <taxon>Pseudomonadales</taxon>
        <taxon>Pseudomonadaceae</taxon>
        <taxon>Pseudomonas</taxon>
    </lineage>
</organism>
<dbReference type="STRING" id="994484.PSEBR_m914"/>
<reference key="2">
    <citation type="submission" date="2011-03" db="EMBL/GenBank/DDBJ databases">
        <title>Complete Genome Sequence of a beneficial plant roots-associated bacterium Pseudomonas brassicacearum.</title>
        <authorList>
            <person name="Ortet P."/>
            <person name="Barakat M."/>
            <person name="Lalaouna D."/>
            <person name="Fochesato S."/>
            <person name="Barbe V."/>
            <person name="Santaella C."/>
            <person name="Heulin T."/>
            <person name="Achouak W."/>
        </authorList>
    </citation>
    <scope>NUCLEOTIDE SEQUENCE</scope>
    <source>
        <strain>NFM421</strain>
    </source>
</reference>
<name>F2KG56_PSEBN</name>
<dbReference type="HOGENOM" id="CLU_2438464_0_0_6"/>
<sequence length="90" mass="10109">MQPDKPMARAAMNSTLAMFFMFCLLLMPHCVAFDPWPMVLKLTLEKGNRVWFLAVSSGCFAAARCASLSGINLTVWKFDGIFRMPLYPSV</sequence>
<evidence type="ECO:0000313" key="3">
    <source>
        <dbReference type="Proteomes" id="UP000006692"/>
    </source>
</evidence>
<proteinExistence type="predicted"/>
<reference evidence="2 3" key="1">
    <citation type="journal article" date="2011" name="J. Bacteriol.">
        <title>Complete genome sequence of a beneficial plant root-associated bacterium, Pseudomonas brassicacearum.</title>
        <authorList>
            <person name="Ortet P."/>
            <person name="Barakat M."/>
            <person name="Lalaouna D."/>
            <person name="Fochesato S."/>
            <person name="Barbe V."/>
            <person name="Vacherie B."/>
            <person name="Santaella C."/>
            <person name="Heulin T."/>
            <person name="Achouak W."/>
        </authorList>
    </citation>
    <scope>NUCLEOTIDE SEQUENCE [LARGE SCALE GENOMIC DNA]</scope>
    <source>
        <strain evidence="2 3">NFM421</strain>
    </source>
</reference>
<keyword evidence="1" id="KW-0472">Membrane</keyword>
<gene>
    <name evidence="2" type="ORF">PSEBR_m914</name>
</gene>
<feature type="transmembrane region" description="Helical" evidence="1">
    <location>
        <begin position="51"/>
        <end position="75"/>
    </location>
</feature>
<evidence type="ECO:0000256" key="1">
    <source>
        <dbReference type="SAM" id="Phobius"/>
    </source>
</evidence>
<dbReference type="Proteomes" id="UP000006692">
    <property type="component" value="Chromosome"/>
</dbReference>
<evidence type="ECO:0000313" key="2">
    <source>
        <dbReference type="EMBL" id="AEA69112.1"/>
    </source>
</evidence>
<accession>F2KG56</accession>
<protein>
    <submittedName>
        <fullName evidence="2">Uncharacterized protein</fullName>
    </submittedName>
</protein>
<dbReference type="EMBL" id="CP002585">
    <property type="protein sequence ID" value="AEA69112.1"/>
    <property type="molecule type" value="Genomic_DNA"/>
</dbReference>
<keyword evidence="1" id="KW-1133">Transmembrane helix</keyword>
<dbReference type="KEGG" id="pba:PSEBR_m914"/>
<dbReference type="AlphaFoldDB" id="F2KG56"/>
<keyword evidence="1" id="KW-0812">Transmembrane</keyword>